<dbReference type="AlphaFoldDB" id="A0AAV3Y6C8"/>
<reference evidence="3 4" key="1">
    <citation type="journal article" date="2021" name="Elife">
        <title>Chloroplast acquisition without the gene transfer in kleptoplastic sea slugs, Plakobranchus ocellatus.</title>
        <authorList>
            <person name="Maeda T."/>
            <person name="Takahashi S."/>
            <person name="Yoshida T."/>
            <person name="Shimamura S."/>
            <person name="Takaki Y."/>
            <person name="Nagai Y."/>
            <person name="Toyoda A."/>
            <person name="Suzuki Y."/>
            <person name="Arimoto A."/>
            <person name="Ishii H."/>
            <person name="Satoh N."/>
            <person name="Nishiyama T."/>
            <person name="Hasebe M."/>
            <person name="Maruyama T."/>
            <person name="Minagawa J."/>
            <person name="Obokata J."/>
            <person name="Shigenobu S."/>
        </authorList>
    </citation>
    <scope>NUCLEOTIDE SEQUENCE [LARGE SCALE GENOMIC DNA]</scope>
</reference>
<name>A0AAV3Y6C8_9GAST</name>
<evidence type="ECO:0000313" key="3">
    <source>
        <dbReference type="EMBL" id="GFN78649.1"/>
    </source>
</evidence>
<feature type="compositionally biased region" description="Polar residues" evidence="1">
    <location>
        <begin position="128"/>
        <end position="144"/>
    </location>
</feature>
<keyword evidence="2" id="KW-0732">Signal</keyword>
<protein>
    <submittedName>
        <fullName evidence="3">Uncharacterized protein</fullName>
    </submittedName>
</protein>
<sequence>MWILIKLCLLWKTHTQYHNRHLSLPADLIHSHSYRQQSLTQHHNRHFSLPADLIHPHSYRHQSLTQHHNRHLSLPANLIHPHSYRHQSAIPHQAPISHPTSQILPVASGSGPATSVPNPLGSPHPTAGSHQGSNNRPQISPNSDALTQTSNALLKFAMICSQIGDAIPTSYYTRLEEAYD</sequence>
<accession>A0AAV3Y6C8</accession>
<organism evidence="3 4">
    <name type="scientific">Plakobranchus ocellatus</name>
    <dbReference type="NCBI Taxonomy" id="259542"/>
    <lineage>
        <taxon>Eukaryota</taxon>
        <taxon>Metazoa</taxon>
        <taxon>Spiralia</taxon>
        <taxon>Lophotrochozoa</taxon>
        <taxon>Mollusca</taxon>
        <taxon>Gastropoda</taxon>
        <taxon>Heterobranchia</taxon>
        <taxon>Euthyneura</taxon>
        <taxon>Panpulmonata</taxon>
        <taxon>Sacoglossa</taxon>
        <taxon>Placobranchoidea</taxon>
        <taxon>Plakobranchidae</taxon>
        <taxon>Plakobranchus</taxon>
    </lineage>
</organism>
<evidence type="ECO:0000313" key="4">
    <source>
        <dbReference type="Proteomes" id="UP000735302"/>
    </source>
</evidence>
<evidence type="ECO:0000256" key="1">
    <source>
        <dbReference type="SAM" id="MobiDB-lite"/>
    </source>
</evidence>
<keyword evidence="4" id="KW-1185">Reference proteome</keyword>
<gene>
    <name evidence="3" type="ORF">PoB_000515500</name>
</gene>
<dbReference type="Proteomes" id="UP000735302">
    <property type="component" value="Unassembled WGS sequence"/>
</dbReference>
<feature type="signal peptide" evidence="2">
    <location>
        <begin position="1"/>
        <end position="15"/>
    </location>
</feature>
<evidence type="ECO:0000256" key="2">
    <source>
        <dbReference type="SAM" id="SignalP"/>
    </source>
</evidence>
<proteinExistence type="predicted"/>
<feature type="chain" id="PRO_5043427731" evidence="2">
    <location>
        <begin position="16"/>
        <end position="180"/>
    </location>
</feature>
<comment type="caution">
    <text evidence="3">The sequence shown here is derived from an EMBL/GenBank/DDBJ whole genome shotgun (WGS) entry which is preliminary data.</text>
</comment>
<dbReference type="EMBL" id="BLXT01000592">
    <property type="protein sequence ID" value="GFN78649.1"/>
    <property type="molecule type" value="Genomic_DNA"/>
</dbReference>
<feature type="region of interest" description="Disordered" evidence="1">
    <location>
        <begin position="95"/>
        <end position="144"/>
    </location>
</feature>